<name>A0A0J6YMT2_COCIT</name>
<dbReference type="AlphaFoldDB" id="A0A0J6YMT2"/>
<sequence>MRTYRCIKYQRLPKRLQAKRDIGQQIAGINTSDRGFYGTTRSSLDGVEAWLSQGTQRHAQAAVICIEKLPCCKRCLERKKKLLPVFRRQALVLRDFDDNSARLDEKTQERKSLEFFLTRAESALRSFAQECQQGWRNDTPQEGESDANSELWLS</sequence>
<evidence type="ECO:0000313" key="2">
    <source>
        <dbReference type="EMBL" id="KMP08474.1"/>
    </source>
</evidence>
<dbReference type="EMBL" id="DS028097">
    <property type="protein sequence ID" value="KMP08474.1"/>
    <property type="molecule type" value="Genomic_DNA"/>
</dbReference>
<reference evidence="3" key="1">
    <citation type="journal article" date="2010" name="Genome Res.">
        <title>Population genomic sequencing of Coccidioides fungi reveals recent hybridization and transposon control.</title>
        <authorList>
            <person name="Neafsey D.E."/>
            <person name="Barker B.M."/>
            <person name="Sharpton T.J."/>
            <person name="Stajich J.E."/>
            <person name="Park D.J."/>
            <person name="Whiston E."/>
            <person name="Hung C.-Y."/>
            <person name="McMahan C."/>
            <person name="White J."/>
            <person name="Sykes S."/>
            <person name="Heiman D."/>
            <person name="Young S."/>
            <person name="Zeng Q."/>
            <person name="Abouelleil A."/>
            <person name="Aftuck L."/>
            <person name="Bessette D."/>
            <person name="Brown A."/>
            <person name="FitzGerald M."/>
            <person name="Lui A."/>
            <person name="Macdonald J.P."/>
            <person name="Priest M."/>
            <person name="Orbach M.J."/>
            <person name="Galgiani J.N."/>
            <person name="Kirkland T.N."/>
            <person name="Cole G.T."/>
            <person name="Birren B.W."/>
            <person name="Henn M.R."/>
            <person name="Taylor J.W."/>
            <person name="Rounsley S.D."/>
        </authorList>
    </citation>
    <scope>NUCLEOTIDE SEQUENCE [LARGE SCALE GENOMIC DNA]</scope>
    <source>
        <strain evidence="3">RMSCC 2394</strain>
    </source>
</reference>
<gene>
    <name evidence="2" type="ORF">CIRG_08155</name>
</gene>
<protein>
    <submittedName>
        <fullName evidence="2">Uncharacterized protein</fullName>
    </submittedName>
</protein>
<feature type="region of interest" description="Disordered" evidence="1">
    <location>
        <begin position="134"/>
        <end position="154"/>
    </location>
</feature>
<accession>A0A0J6YMT2</accession>
<evidence type="ECO:0000256" key="1">
    <source>
        <dbReference type="SAM" id="MobiDB-lite"/>
    </source>
</evidence>
<organism evidence="2 3">
    <name type="scientific">Coccidioides immitis RMSCC 2394</name>
    <dbReference type="NCBI Taxonomy" id="404692"/>
    <lineage>
        <taxon>Eukaryota</taxon>
        <taxon>Fungi</taxon>
        <taxon>Dikarya</taxon>
        <taxon>Ascomycota</taxon>
        <taxon>Pezizomycotina</taxon>
        <taxon>Eurotiomycetes</taxon>
        <taxon>Eurotiomycetidae</taxon>
        <taxon>Onygenales</taxon>
        <taxon>Onygenaceae</taxon>
        <taxon>Coccidioides</taxon>
    </lineage>
</organism>
<evidence type="ECO:0000313" key="3">
    <source>
        <dbReference type="Proteomes" id="UP000054565"/>
    </source>
</evidence>
<proteinExistence type="predicted"/>
<dbReference type="Proteomes" id="UP000054565">
    <property type="component" value="Unassembled WGS sequence"/>
</dbReference>